<organism evidence="2 3">
    <name type="scientific">Anaeromonas frigoriresistens</name>
    <dbReference type="NCBI Taxonomy" id="2683708"/>
    <lineage>
        <taxon>Bacteria</taxon>
        <taxon>Bacillati</taxon>
        <taxon>Bacillota</taxon>
        <taxon>Tissierellia</taxon>
        <taxon>Tissierellales</taxon>
        <taxon>Thermohalobacteraceae</taxon>
        <taxon>Anaeromonas</taxon>
    </lineage>
</organism>
<dbReference type="AlphaFoldDB" id="A0A942UXU1"/>
<dbReference type="RefSeq" id="WP_203367500.1">
    <property type="nucleotide sequence ID" value="NZ_WSFT01000053.1"/>
</dbReference>
<evidence type="ECO:0000256" key="1">
    <source>
        <dbReference type="SAM" id="Phobius"/>
    </source>
</evidence>
<keyword evidence="3" id="KW-1185">Reference proteome</keyword>
<keyword evidence="1" id="KW-0812">Transmembrane</keyword>
<name>A0A942UXU1_9FIRM</name>
<accession>A0A942UXU1</accession>
<sequence>MKSRSLAFLILSLAISSGTSLIDRYIVPIPNWLSIVLIFLAATSLIYSISLYIRKVRQS</sequence>
<comment type="caution">
    <text evidence="2">The sequence shown here is derived from an EMBL/GenBank/DDBJ whole genome shotgun (WGS) entry which is preliminary data.</text>
</comment>
<dbReference type="EMBL" id="WSFT01000053">
    <property type="protein sequence ID" value="MBS4539575.1"/>
    <property type="molecule type" value="Genomic_DNA"/>
</dbReference>
<evidence type="ECO:0000313" key="3">
    <source>
        <dbReference type="Proteomes" id="UP000724672"/>
    </source>
</evidence>
<evidence type="ECO:0000313" key="2">
    <source>
        <dbReference type="EMBL" id="MBS4539575.1"/>
    </source>
</evidence>
<keyword evidence="1" id="KW-1133">Transmembrane helix</keyword>
<feature type="transmembrane region" description="Helical" evidence="1">
    <location>
        <begin position="32"/>
        <end position="53"/>
    </location>
</feature>
<keyword evidence="1" id="KW-0472">Membrane</keyword>
<protein>
    <submittedName>
        <fullName evidence="2">Uncharacterized protein</fullName>
    </submittedName>
</protein>
<dbReference type="Proteomes" id="UP000724672">
    <property type="component" value="Unassembled WGS sequence"/>
</dbReference>
<gene>
    <name evidence="2" type="ORF">GOQ27_13960</name>
</gene>
<proteinExistence type="predicted"/>
<reference evidence="2" key="1">
    <citation type="submission" date="2019-12" db="EMBL/GenBank/DDBJ databases">
        <title>Clostridiaceae gen. nov. sp. nov., isolated from sediment in Xinjiang, China.</title>
        <authorList>
            <person name="Zhang R."/>
        </authorList>
    </citation>
    <scope>NUCLEOTIDE SEQUENCE</scope>
    <source>
        <strain evidence="2">D2Q-11</strain>
    </source>
</reference>